<dbReference type="InterPro" id="IPR011646">
    <property type="entry name" value="KAP_P-loop"/>
</dbReference>
<reference evidence="2 3" key="1">
    <citation type="submission" date="2019-01" db="EMBL/GenBank/DDBJ databases">
        <title>Vibrio BEI176 sp. nov, a marine bacterium isolated from China: eastern marignal seas.</title>
        <authorList>
            <person name="Li B."/>
        </authorList>
    </citation>
    <scope>NUCLEOTIDE SEQUENCE [LARGE SCALE GENOMIC DNA]</scope>
    <source>
        <strain evidence="2 3">BEI176</strain>
    </source>
</reference>
<keyword evidence="3" id="KW-1185">Reference proteome</keyword>
<evidence type="ECO:0000313" key="3">
    <source>
        <dbReference type="Proteomes" id="UP000297753"/>
    </source>
</evidence>
<evidence type="ECO:0000313" key="2">
    <source>
        <dbReference type="EMBL" id="TFH89550.1"/>
    </source>
</evidence>
<name>A0A4Y8W9D1_9VIBR</name>
<dbReference type="SUPFAM" id="SSF52540">
    <property type="entry name" value="P-loop containing nucleoside triphosphate hydrolases"/>
    <property type="match status" value="1"/>
</dbReference>
<dbReference type="EMBL" id="SATR01000059">
    <property type="protein sequence ID" value="TFH89550.1"/>
    <property type="molecule type" value="Genomic_DNA"/>
</dbReference>
<dbReference type="OrthoDB" id="88903at2"/>
<gene>
    <name evidence="2" type="ORF">ELS82_21690</name>
</gene>
<dbReference type="InterPro" id="IPR027417">
    <property type="entry name" value="P-loop_NTPase"/>
</dbReference>
<dbReference type="RefSeq" id="WP_134837307.1">
    <property type="nucleotide sequence ID" value="NZ_SATR01000059.1"/>
</dbReference>
<dbReference type="AlphaFoldDB" id="A0A4Y8W9D1"/>
<dbReference type="Proteomes" id="UP000297753">
    <property type="component" value="Unassembled WGS sequence"/>
</dbReference>
<protein>
    <recommendedName>
        <fullName evidence="1">KAP NTPase domain-containing protein</fullName>
    </recommendedName>
</protein>
<accession>A0A4Y8W9D1</accession>
<proteinExistence type="predicted"/>
<comment type="caution">
    <text evidence="2">The sequence shown here is derived from an EMBL/GenBank/DDBJ whole genome shotgun (WGS) entry which is preliminary data.</text>
</comment>
<dbReference type="Gene3D" id="3.40.50.300">
    <property type="entry name" value="P-loop containing nucleotide triphosphate hydrolases"/>
    <property type="match status" value="1"/>
</dbReference>
<feature type="domain" description="KAP NTPase" evidence="1">
    <location>
        <begin position="29"/>
        <end position="296"/>
    </location>
</feature>
<sequence>MDRSFCDSWSDEYSWEKCCVGREDYGKFIASILTSDDEGKVINLNGSWGVGKTDFLRRLYVELYNSNHPVVYIDAWTSDFLKDPLALVCSEILIQLESLVQKQRQKHHVEDDKLSLLQEATSKLESYFGLVLRYTSPALSTYALVSGDNTVTEDVCEMKTLVDQVNTAASAYPSSTVENVNKEIIENLKLTQRQLVENMERVRSQITDISSVLHNVYDLNIPIVILIDELDRCRPTYAVKMLEVIKHFFNVKGCSFIVATDTCSLHSSIKSVYGIDFDASRYLKRFFSQQIKLPLPSFDSYLLSNGFSIDKFRNDAFKVFPLSLDDENTCIVLGRLLSSFSSATLRDVQTIVDRIYACLNYLSKHNVKNSSYVNVVVLMAAIVEQHFGFDSFECRRNDGFVDFVADNHDSVSSYIGYHLSCVSTTRTNDVYEDLQSNSWREYPRSQEVLHIQNGSFDLGFCETILGISSRDIRDDLLEQVGMYKNNREEYLMWDDYYSLVGLSKCIEL</sequence>
<dbReference type="Pfam" id="PF07693">
    <property type="entry name" value="KAP_NTPase"/>
    <property type="match status" value="1"/>
</dbReference>
<evidence type="ECO:0000259" key="1">
    <source>
        <dbReference type="Pfam" id="PF07693"/>
    </source>
</evidence>
<organism evidence="2 3">
    <name type="scientific">Vibrio ouci</name>
    <dbReference type="NCBI Taxonomy" id="2499078"/>
    <lineage>
        <taxon>Bacteria</taxon>
        <taxon>Pseudomonadati</taxon>
        <taxon>Pseudomonadota</taxon>
        <taxon>Gammaproteobacteria</taxon>
        <taxon>Vibrionales</taxon>
        <taxon>Vibrionaceae</taxon>
        <taxon>Vibrio</taxon>
    </lineage>
</organism>